<protein>
    <submittedName>
        <fullName evidence="2">Uncharacterized protein</fullName>
    </submittedName>
</protein>
<keyword evidence="3" id="KW-1185">Reference proteome</keyword>
<dbReference type="Proteomes" id="UP000633418">
    <property type="component" value="Chromosome"/>
</dbReference>
<accession>A0A9E6TVX2</accession>
<dbReference type="RefSeq" id="WP_186662086.1">
    <property type="nucleotide sequence ID" value="NZ_CP077095.1"/>
</dbReference>
<dbReference type="PROSITE" id="PS51257">
    <property type="entry name" value="PROKAR_LIPOPROTEIN"/>
    <property type="match status" value="1"/>
</dbReference>
<dbReference type="AlphaFoldDB" id="A0A9E6TVX2"/>
<evidence type="ECO:0000313" key="3">
    <source>
        <dbReference type="Proteomes" id="UP000633418"/>
    </source>
</evidence>
<feature type="transmembrane region" description="Helical" evidence="1">
    <location>
        <begin position="133"/>
        <end position="153"/>
    </location>
</feature>
<feature type="transmembrane region" description="Helical" evidence="1">
    <location>
        <begin position="96"/>
        <end position="113"/>
    </location>
</feature>
<reference evidence="2 3" key="1">
    <citation type="journal article" date="2020" name="Microorganisms">
        <title>Reliable Identification of Environmental Pseudomonas Isolates Using the rpoD Gene.</title>
        <authorList>
            <consortium name="The Broad Institute Genome Sequencing Platform"/>
            <person name="Girard L."/>
            <person name="Lood C."/>
            <person name="Rokni-Zadeh H."/>
            <person name="van Noort V."/>
            <person name="Lavigne R."/>
            <person name="De Mot R."/>
        </authorList>
    </citation>
    <scope>NUCLEOTIDE SEQUENCE [LARGE SCALE GENOMIC DNA]</scope>
    <source>
        <strain evidence="2 3">RW9S1A</strain>
    </source>
</reference>
<organism evidence="2 3">
    <name type="scientific">Pseudomonas xantholysinigenes</name>
    <dbReference type="NCBI Taxonomy" id="2745490"/>
    <lineage>
        <taxon>Bacteria</taxon>
        <taxon>Pseudomonadati</taxon>
        <taxon>Pseudomonadota</taxon>
        <taxon>Gammaproteobacteria</taxon>
        <taxon>Pseudomonadales</taxon>
        <taxon>Pseudomonadaceae</taxon>
        <taxon>Pseudomonas</taxon>
    </lineage>
</organism>
<keyword evidence="1" id="KW-1133">Transmembrane helix</keyword>
<evidence type="ECO:0000256" key="1">
    <source>
        <dbReference type="SAM" id="Phobius"/>
    </source>
</evidence>
<keyword evidence="1" id="KW-0472">Membrane</keyword>
<dbReference type="EMBL" id="CP077095">
    <property type="protein sequence ID" value="QXI36621.1"/>
    <property type="molecule type" value="Genomic_DNA"/>
</dbReference>
<feature type="transmembrane region" description="Helical" evidence="1">
    <location>
        <begin position="43"/>
        <end position="65"/>
    </location>
</feature>
<sequence>MKTLILSASIGLAGCALALISRQRSVAQLNTLFDWLGGGEASLVEHFLSGLGVVLLSIFLVVLHARMSTRQAWPKAWLRVGWFVALRSKVFRATRPIYIVHWSAVIATVYVFASCQWELSQAQAGRAFQTLQLSMDIAGSATACVFLMLLMRADYRRARQSRSLVLGR</sequence>
<name>A0A9E6TVX2_9PSED</name>
<reference evidence="2 3" key="2">
    <citation type="journal article" date="2021" name="Microorganisms">
        <title>The Ever-Expanding Pseudomonas Genus: Description of 43 New Species and Partition of the Pseudomonas putida Group.</title>
        <authorList>
            <person name="Girard L."/>
            <person name="Lood C."/>
            <person name="Hofte M."/>
            <person name="Vandamme P."/>
            <person name="Rokni-Zadeh H."/>
            <person name="van Noort V."/>
            <person name="Lavigne R."/>
            <person name="De Mot R."/>
        </authorList>
    </citation>
    <scope>NUCLEOTIDE SEQUENCE [LARGE SCALE GENOMIC DNA]</scope>
    <source>
        <strain evidence="2 3">RW9S1A</strain>
    </source>
</reference>
<dbReference type="KEGG" id="pxn:HU772_014815"/>
<proteinExistence type="predicted"/>
<gene>
    <name evidence="2" type="ORF">HU772_014815</name>
</gene>
<keyword evidence="1" id="KW-0812">Transmembrane</keyword>
<evidence type="ECO:0000313" key="2">
    <source>
        <dbReference type="EMBL" id="QXI36621.1"/>
    </source>
</evidence>